<reference evidence="6 7" key="1">
    <citation type="submission" date="2024-08" db="EMBL/GenBank/DDBJ databases">
        <authorList>
            <person name="Cucini C."/>
            <person name="Frati F."/>
        </authorList>
    </citation>
    <scope>NUCLEOTIDE SEQUENCE [LARGE SCALE GENOMIC DNA]</scope>
</reference>
<keyword evidence="3" id="KW-1133">Transmembrane helix</keyword>
<evidence type="ECO:0000259" key="5">
    <source>
        <dbReference type="Pfam" id="PF00030"/>
    </source>
</evidence>
<feature type="domain" description="Beta/gamma crystallin 'Greek key'" evidence="5">
    <location>
        <begin position="126"/>
        <end position="203"/>
    </location>
</feature>
<dbReference type="InterPro" id="IPR001064">
    <property type="entry name" value="Beta/gamma_crystallin"/>
</dbReference>
<comment type="caution">
    <text evidence="6">The sequence shown here is derived from an EMBL/GenBank/DDBJ whole genome shotgun (WGS) entry which is preliminary data.</text>
</comment>
<evidence type="ECO:0000256" key="3">
    <source>
        <dbReference type="SAM" id="Phobius"/>
    </source>
</evidence>
<evidence type="ECO:0000256" key="2">
    <source>
        <dbReference type="ARBA" id="ARBA00022737"/>
    </source>
</evidence>
<name>A0ABP1RET3_9HEXA</name>
<protein>
    <recommendedName>
        <fullName evidence="5">Beta/gamma crystallin 'Greek key' domain-containing protein</fullName>
    </recommendedName>
</protein>
<evidence type="ECO:0000256" key="1">
    <source>
        <dbReference type="ARBA" id="ARBA00009646"/>
    </source>
</evidence>
<keyword evidence="3" id="KW-0472">Membrane</keyword>
<keyword evidence="3" id="KW-0812">Transmembrane</keyword>
<sequence length="237" mass="26374">MSASTFPILITSLILGFAFHATAQRLQYIRFYTSVDCKPPSQATLPPYHNYTESGNITTDVANPGFQSYCVVRGAWRVEHSWPQQETDINISVGDGCATCYRARTTLRFGVIRYLGGKDLTAPYFTLYPDSNFGGREVPIVGNAFSFNQTYSFMSYAFNSYSNWTWQTYQQPNYRGNSICIRPNAVTEVTLVNITSLNVGSIRLGCRNSANSPRSKNVWLILAISSAVIIPIAGIIL</sequence>
<organism evidence="6 7">
    <name type="scientific">Orchesella dallaii</name>
    <dbReference type="NCBI Taxonomy" id="48710"/>
    <lineage>
        <taxon>Eukaryota</taxon>
        <taxon>Metazoa</taxon>
        <taxon>Ecdysozoa</taxon>
        <taxon>Arthropoda</taxon>
        <taxon>Hexapoda</taxon>
        <taxon>Collembola</taxon>
        <taxon>Entomobryomorpha</taxon>
        <taxon>Entomobryoidea</taxon>
        <taxon>Orchesellidae</taxon>
        <taxon>Orchesellinae</taxon>
        <taxon>Orchesella</taxon>
    </lineage>
</organism>
<feature type="transmembrane region" description="Helical" evidence="3">
    <location>
        <begin position="218"/>
        <end position="236"/>
    </location>
</feature>
<feature type="chain" id="PRO_5045548415" description="Beta/gamma crystallin 'Greek key' domain-containing protein" evidence="4">
    <location>
        <begin position="24"/>
        <end position="237"/>
    </location>
</feature>
<evidence type="ECO:0000313" key="7">
    <source>
        <dbReference type="Proteomes" id="UP001642540"/>
    </source>
</evidence>
<accession>A0ABP1RET3</accession>
<dbReference type="Gene3D" id="2.60.20.10">
    <property type="entry name" value="Crystallins"/>
    <property type="match status" value="1"/>
</dbReference>
<evidence type="ECO:0000313" key="6">
    <source>
        <dbReference type="EMBL" id="CAL8127439.1"/>
    </source>
</evidence>
<keyword evidence="7" id="KW-1185">Reference proteome</keyword>
<keyword evidence="2" id="KW-0677">Repeat</keyword>
<comment type="similarity">
    <text evidence="1">Belongs to the beta/gamma-crystallin family.</text>
</comment>
<dbReference type="Proteomes" id="UP001642540">
    <property type="component" value="Unassembled WGS sequence"/>
</dbReference>
<dbReference type="SUPFAM" id="SSF49695">
    <property type="entry name" value="gamma-Crystallin-like"/>
    <property type="match status" value="1"/>
</dbReference>
<evidence type="ECO:0000256" key="4">
    <source>
        <dbReference type="SAM" id="SignalP"/>
    </source>
</evidence>
<dbReference type="Pfam" id="PF00030">
    <property type="entry name" value="Crystall"/>
    <property type="match status" value="1"/>
</dbReference>
<feature type="signal peptide" evidence="4">
    <location>
        <begin position="1"/>
        <end position="23"/>
    </location>
</feature>
<dbReference type="InterPro" id="IPR011024">
    <property type="entry name" value="G_crystallin-like"/>
</dbReference>
<proteinExistence type="inferred from homology"/>
<gene>
    <name evidence="6" type="ORF">ODALV1_LOCUS21838</name>
</gene>
<keyword evidence="4" id="KW-0732">Signal</keyword>
<dbReference type="EMBL" id="CAXLJM020000072">
    <property type="protein sequence ID" value="CAL8127439.1"/>
    <property type="molecule type" value="Genomic_DNA"/>
</dbReference>